<name>A0ACA9Y0Z2_9ASCO</name>
<dbReference type="EMBL" id="CALSDN010000001">
    <property type="protein sequence ID" value="CAH6718620.1"/>
    <property type="molecule type" value="Genomic_DNA"/>
</dbReference>
<proteinExistence type="predicted"/>
<keyword evidence="2" id="KW-1185">Reference proteome</keyword>
<reference evidence="1" key="1">
    <citation type="submission" date="2022-06" db="EMBL/GenBank/DDBJ databases">
        <authorList>
            <person name="Legras J.-L."/>
            <person name="Devillers H."/>
            <person name="Grondin C."/>
        </authorList>
    </citation>
    <scope>NUCLEOTIDE SEQUENCE</scope>
    <source>
        <strain evidence="1">CLIB 1444</strain>
    </source>
</reference>
<comment type="caution">
    <text evidence="1">The sequence shown here is derived from an EMBL/GenBank/DDBJ whole genome shotgun (WGS) entry which is preliminary data.</text>
</comment>
<evidence type="ECO:0000313" key="1">
    <source>
        <dbReference type="EMBL" id="CAH6718620.1"/>
    </source>
</evidence>
<sequence>MALHNSSPNIEERFSKIDIHKNDARKGNSSRLKDPLTIPVNPNLSTSKRAEQRNLSRSSSSNNLANLYVSKTPSRNPTAPKALSTAKANRKALSSHLQQESRSVGGTPYKVAEFSYMRDTSSSIRKINNPFNTNINTSPTKKSFQRPLNPQPNLPQSRKILSTRPTDITNLNYEKSRKPELPKLSPRRHVSQPFESTKSIETKSDVHTRLYNDSKVRVPSLPHFNHPTSHNPPQVDNPRPIRRSSGNFDFDKTITKVETLEELYQIIYEEDPNLFEDTNHKEYEYQDPRPPQDLQQSDLTNQNPLDIYERGEILRRKDVYFVPPTSDQIDRKINIRNYSNNYGFDDANGNYIVVPKDHINYRYEILSVLGNGSFGNVVKCKDKKYLSKSINSNKIVAIKIIKNDLNWSLQAVYEIKMLKHLNGNRTAINSNDPYTNEYGSSDCPVLTYYDHFHFRGHMCIVTEPLSINLYSLLEIIKFQGLSLPLIKIFTTKILQGLKYIHDKNVIHCDIKPENIMMKVPPHFNLDNLNEESVVIKIVDFGSSCFTNEISYSYIQSRFYRAPEVIIGAKYDKMIDIWSIGCLIAELFTGDPLLPGKNELEQIAYILELFGSPSSSLITQQRHQLLRSIKERKSTKKFDEKLAENPNILQVGLADEKTIKKTLLYTLFDMEGKINMQFLNMRVNAASTTNPNFNQPRKVFKVSSKNLEVRLRLRSCDEDRRDSALFMKFLTKIFKWNPIERADASQLLNDPFLSV</sequence>
<dbReference type="Proteomes" id="UP001152531">
    <property type="component" value="Unassembled WGS sequence"/>
</dbReference>
<protein>
    <submittedName>
        <fullName evidence="1">Uncharacterized protein</fullName>
    </submittedName>
</protein>
<gene>
    <name evidence="1" type="ORF">CLIB1444_01S10814</name>
</gene>
<organism evidence="1 2">
    <name type="scientific">[Candida] jaroonii</name>
    <dbReference type="NCBI Taxonomy" id="467808"/>
    <lineage>
        <taxon>Eukaryota</taxon>
        <taxon>Fungi</taxon>
        <taxon>Dikarya</taxon>
        <taxon>Ascomycota</taxon>
        <taxon>Saccharomycotina</taxon>
        <taxon>Pichiomycetes</taxon>
        <taxon>Debaryomycetaceae</taxon>
        <taxon>Yamadazyma</taxon>
    </lineage>
</organism>
<evidence type="ECO:0000313" key="2">
    <source>
        <dbReference type="Proteomes" id="UP001152531"/>
    </source>
</evidence>
<accession>A0ACA9Y0Z2</accession>